<gene>
    <name evidence="1" type="ORF">SGN30_27880</name>
</gene>
<dbReference type="AlphaFoldDB" id="A0AAJ2VBE4"/>
<dbReference type="Proteomes" id="UP001287445">
    <property type="component" value="Unassembled WGS sequence"/>
</dbReference>
<protein>
    <submittedName>
        <fullName evidence="1">Uncharacterized protein</fullName>
    </submittedName>
</protein>
<name>A0AAJ2VBE4_DELAC</name>
<dbReference type="EMBL" id="JAWWMZ010000016">
    <property type="protein sequence ID" value="MDX4957255.1"/>
    <property type="molecule type" value="Genomic_DNA"/>
</dbReference>
<reference evidence="1" key="1">
    <citation type="submission" date="2023-11" db="EMBL/GenBank/DDBJ databases">
        <title>Identification and selenium tolerance of Delftia acidovorans R3-25.</title>
        <authorList>
            <person name="Zhang S."/>
            <person name="Liu Y."/>
            <person name="Guo Y."/>
        </authorList>
    </citation>
    <scope>NUCLEOTIDE SEQUENCE</scope>
    <source>
        <strain evidence="1">R3-25</strain>
    </source>
</reference>
<proteinExistence type="predicted"/>
<evidence type="ECO:0000313" key="1">
    <source>
        <dbReference type="EMBL" id="MDX4957255.1"/>
    </source>
</evidence>
<sequence>MKPTAFHIPTRSVMAGAKHCRPMNHTAGQYVRVVGRAQSQIDNDRRHAMRKASI</sequence>
<comment type="caution">
    <text evidence="1">The sequence shown here is derived from an EMBL/GenBank/DDBJ whole genome shotgun (WGS) entry which is preliminary data.</text>
</comment>
<evidence type="ECO:0000313" key="2">
    <source>
        <dbReference type="Proteomes" id="UP001287445"/>
    </source>
</evidence>
<organism evidence="1 2">
    <name type="scientific">Delftia acidovorans</name>
    <name type="common">Pseudomonas acidovorans</name>
    <name type="synonym">Comamonas acidovorans</name>
    <dbReference type="NCBI Taxonomy" id="80866"/>
    <lineage>
        <taxon>Bacteria</taxon>
        <taxon>Pseudomonadati</taxon>
        <taxon>Pseudomonadota</taxon>
        <taxon>Betaproteobacteria</taxon>
        <taxon>Burkholderiales</taxon>
        <taxon>Comamonadaceae</taxon>
        <taxon>Delftia</taxon>
    </lineage>
</organism>
<dbReference type="RefSeq" id="WP_319076720.1">
    <property type="nucleotide sequence ID" value="NZ_JAWWMZ010000016.1"/>
</dbReference>
<accession>A0AAJ2VBE4</accession>